<comment type="caution">
    <text evidence="3">The sequence shown here is derived from an EMBL/GenBank/DDBJ whole genome shotgun (WGS) entry which is preliminary data.</text>
</comment>
<dbReference type="PATRIC" id="fig|693.5.peg.2089"/>
<evidence type="ECO:0000313" key="4">
    <source>
        <dbReference type="Proteomes" id="UP000037515"/>
    </source>
</evidence>
<reference evidence="4" key="1">
    <citation type="submission" date="2015-08" db="EMBL/GenBank/DDBJ databases">
        <title>Vibrio galatheae sp. nov., a novel member of the Vibrionaceae family isolated from the Solomon Islands.</title>
        <authorList>
            <person name="Giubergia S."/>
            <person name="Machado H."/>
            <person name="Mateiu R.V."/>
            <person name="Gram L."/>
        </authorList>
    </citation>
    <scope>NUCLEOTIDE SEQUENCE [LARGE SCALE GENOMIC DNA]</scope>
    <source>
        <strain evidence="4">DSM 19584</strain>
    </source>
</reference>
<keyword evidence="4" id="KW-1185">Reference proteome</keyword>
<dbReference type="Proteomes" id="UP000037515">
    <property type="component" value="Unassembled WGS sequence"/>
</dbReference>
<accession>A0A0M0HQ10</accession>
<dbReference type="InterPro" id="IPR011669">
    <property type="entry name" value="DgcN-like"/>
</dbReference>
<dbReference type="Pfam" id="PF07755">
    <property type="entry name" value="DUF1611"/>
    <property type="match status" value="1"/>
</dbReference>
<dbReference type="AlphaFoldDB" id="A0A0M0HQ10"/>
<dbReference type="NCBIfam" id="NF041892">
    <property type="entry name" value="DgcN"/>
    <property type="match status" value="1"/>
</dbReference>
<dbReference type="STRING" id="693.AKJ17_10210"/>
<feature type="domain" description="D-glutamate N-acetyltransferase-like C-terminal" evidence="1">
    <location>
        <begin position="140"/>
        <end position="330"/>
    </location>
</feature>
<dbReference type="EMBL" id="LHPJ01000007">
    <property type="protein sequence ID" value="KOO03703.1"/>
    <property type="molecule type" value="Genomic_DNA"/>
</dbReference>
<dbReference type="SUPFAM" id="SSF52540">
    <property type="entry name" value="P-loop containing nucleoside triphosphate hydrolases"/>
    <property type="match status" value="1"/>
</dbReference>
<dbReference type="PANTHER" id="PTHR40690:SF1">
    <property type="entry name" value="DUF1611 DOMAIN-CONTAINING PROTEIN"/>
    <property type="match status" value="1"/>
</dbReference>
<dbReference type="PANTHER" id="PTHR40690">
    <property type="entry name" value="GLL3100 PROTEIN"/>
    <property type="match status" value="1"/>
</dbReference>
<evidence type="ECO:0000259" key="2">
    <source>
        <dbReference type="Pfam" id="PF17396"/>
    </source>
</evidence>
<gene>
    <name evidence="3" type="ORF">AKJ17_10210</name>
</gene>
<dbReference type="RefSeq" id="WP_053395693.1">
    <property type="nucleotide sequence ID" value="NZ_LHPJ01000007.1"/>
</dbReference>
<sequence>MNKIELKTPYLVFLGDANDLLMAKVAKGVAHWRPEKCLAQYRLPGAKADLGIAEMSPREAAACGAKTFILGLAPVGGTLPEEWVDILIEAMEAGMDVASGLHMHLNDVPELVAAAERTGQKLLDVRVPQGPMVCGTGLPRSGKRLLSVGTDCCVGKMFTTLAIHREMEKRGIPATFRSTGQTGILIEGSGVPVDAVVSDFISGMVESLSPDNAPDHWDIIEGQGSLLHPAYAGVSLGLLHGAQADVIIVCHEAGRTQMDEMEGFSVPDLQTTIDINLTMGRVTNPNIRLGGIALNTASMTEEAALDEIARIEKQFGVPVVDPVRTGVAKIIDSIEEVCYA</sequence>
<dbReference type="Gene3D" id="3.40.50.720">
    <property type="entry name" value="NAD(P)-binding Rossmann-like Domain"/>
    <property type="match status" value="1"/>
</dbReference>
<name>A0A0M0HQ10_VIBNE</name>
<evidence type="ECO:0000313" key="3">
    <source>
        <dbReference type="EMBL" id="KOO03703.1"/>
    </source>
</evidence>
<feature type="domain" description="D-glutamate N-acetyltransferase-like N-terminal" evidence="2">
    <location>
        <begin position="50"/>
        <end position="128"/>
    </location>
</feature>
<dbReference type="InterPro" id="IPR035086">
    <property type="entry name" value="DgcN-like_C"/>
</dbReference>
<proteinExistence type="predicted"/>
<dbReference type="OrthoDB" id="9778498at2"/>
<protein>
    <submittedName>
        <fullName evidence="3">EBNA-1 nuclear protein</fullName>
    </submittedName>
</protein>
<dbReference type="PIRSF" id="PIRSF026760">
    <property type="entry name" value="UCP026760"/>
    <property type="match status" value="1"/>
</dbReference>
<dbReference type="InterPro" id="IPR035402">
    <property type="entry name" value="DgcN-like_N"/>
</dbReference>
<evidence type="ECO:0000259" key="1">
    <source>
        <dbReference type="Pfam" id="PF07755"/>
    </source>
</evidence>
<dbReference type="Pfam" id="PF17396">
    <property type="entry name" value="DUF1611_N"/>
    <property type="match status" value="1"/>
</dbReference>
<dbReference type="Gene3D" id="3.40.50.300">
    <property type="entry name" value="P-loop containing nucleotide triphosphate hydrolases"/>
    <property type="match status" value="1"/>
</dbReference>
<organism evidence="3 4">
    <name type="scientific">Vibrio nereis</name>
    <dbReference type="NCBI Taxonomy" id="693"/>
    <lineage>
        <taxon>Bacteria</taxon>
        <taxon>Pseudomonadati</taxon>
        <taxon>Pseudomonadota</taxon>
        <taxon>Gammaproteobacteria</taxon>
        <taxon>Vibrionales</taxon>
        <taxon>Vibrionaceae</taxon>
        <taxon>Vibrio</taxon>
    </lineage>
</organism>
<dbReference type="InterPro" id="IPR027417">
    <property type="entry name" value="P-loop_NTPase"/>
</dbReference>